<feature type="chain" id="PRO_5045945789" description="Transglycosylase SLT domain-containing protein" evidence="1">
    <location>
        <begin position="23"/>
        <end position="302"/>
    </location>
</feature>
<dbReference type="CDD" id="cd13399">
    <property type="entry name" value="Slt35-like"/>
    <property type="match status" value="1"/>
</dbReference>
<organism evidence="3 4">
    <name type="scientific">Pseudonocardia eucalypti</name>
    <dbReference type="NCBI Taxonomy" id="648755"/>
    <lineage>
        <taxon>Bacteria</taxon>
        <taxon>Bacillati</taxon>
        <taxon>Actinomycetota</taxon>
        <taxon>Actinomycetes</taxon>
        <taxon>Pseudonocardiales</taxon>
        <taxon>Pseudonocardiaceae</taxon>
        <taxon>Pseudonocardia</taxon>
    </lineage>
</organism>
<comment type="caution">
    <text evidence="3">The sequence shown here is derived from an EMBL/GenBank/DDBJ whole genome shotgun (WGS) entry which is preliminary data.</text>
</comment>
<keyword evidence="4" id="KW-1185">Reference proteome</keyword>
<feature type="signal peptide" evidence="1">
    <location>
        <begin position="1"/>
        <end position="22"/>
    </location>
</feature>
<keyword evidence="1" id="KW-0732">Signal</keyword>
<accession>A0ABP9PTN0</accession>
<proteinExistence type="predicted"/>
<evidence type="ECO:0000313" key="3">
    <source>
        <dbReference type="EMBL" id="GAA5151244.1"/>
    </source>
</evidence>
<name>A0ABP9PTN0_9PSEU</name>
<protein>
    <recommendedName>
        <fullName evidence="2">Transglycosylase SLT domain-containing protein</fullName>
    </recommendedName>
</protein>
<dbReference type="SUPFAM" id="SSF53955">
    <property type="entry name" value="Lysozyme-like"/>
    <property type="match status" value="1"/>
</dbReference>
<evidence type="ECO:0000256" key="1">
    <source>
        <dbReference type="SAM" id="SignalP"/>
    </source>
</evidence>
<dbReference type="Gene3D" id="1.10.530.10">
    <property type="match status" value="1"/>
</dbReference>
<evidence type="ECO:0000259" key="2">
    <source>
        <dbReference type="Pfam" id="PF01464"/>
    </source>
</evidence>
<evidence type="ECO:0000313" key="4">
    <source>
        <dbReference type="Proteomes" id="UP001428817"/>
    </source>
</evidence>
<dbReference type="EMBL" id="BAABJP010000007">
    <property type="protein sequence ID" value="GAA5151244.1"/>
    <property type="molecule type" value="Genomic_DNA"/>
</dbReference>
<gene>
    <name evidence="3" type="ORF">GCM10023321_17950</name>
</gene>
<dbReference type="Pfam" id="PF01464">
    <property type="entry name" value="SLT"/>
    <property type="match status" value="1"/>
</dbReference>
<dbReference type="Proteomes" id="UP001428817">
    <property type="component" value="Unassembled WGS sequence"/>
</dbReference>
<dbReference type="InterPro" id="IPR023346">
    <property type="entry name" value="Lysozyme-like_dom_sf"/>
</dbReference>
<feature type="domain" description="Transglycosylase SLT" evidence="2">
    <location>
        <begin position="144"/>
        <end position="239"/>
    </location>
</feature>
<reference evidence="4" key="1">
    <citation type="journal article" date="2019" name="Int. J. Syst. Evol. Microbiol.">
        <title>The Global Catalogue of Microorganisms (GCM) 10K type strain sequencing project: providing services to taxonomists for standard genome sequencing and annotation.</title>
        <authorList>
            <consortium name="The Broad Institute Genomics Platform"/>
            <consortium name="The Broad Institute Genome Sequencing Center for Infectious Disease"/>
            <person name="Wu L."/>
            <person name="Ma J."/>
        </authorList>
    </citation>
    <scope>NUCLEOTIDE SEQUENCE [LARGE SCALE GENOMIC DNA]</scope>
    <source>
        <strain evidence="4">JCM 18303</strain>
    </source>
</reference>
<dbReference type="RefSeq" id="WP_345702675.1">
    <property type="nucleotide sequence ID" value="NZ_BAABJP010000007.1"/>
</dbReference>
<sequence length="302" mass="32639">MRRPALSLVVFVVALLCLVGCAGNPNGTPEPPAAGERRPCAEQDDPGTLACRISTAEVALRNPATTPDALADAGRRAQDAYRLLGEHPEWDAPVRAGVPPELRQHVDRAVDAQRELTSLAGPPRPTLPAWRIVEPPPAERLRELYQAAQRRFGVSWTVLAAINLVETRMGRVVGLSSAGAQGPMQFMPATWASYGLGGDVWDTEDAINGAANYLARNGAADPARLDRAIKRYNNDVRYVRAVRAYAAMMDADPRVFQGLHSWPVKYRTSAGDVALPVGYQEPRSIPVGDWLARNPGATAPAR</sequence>
<dbReference type="InterPro" id="IPR008258">
    <property type="entry name" value="Transglycosylase_SLT_dom_1"/>
</dbReference>